<proteinExistence type="predicted"/>
<sequence length="143" mass="15723">MPHTTLPTRRPSQAASHSTHSRPSLPVDPRIDPHLRIADTPGFVTVNGPASHLTLAAVLQQTSQLQWDCLSYDLQMQYSGSGFSVTRLAAVGVLHRYCRLSGLDVTPQRPREDGLPFSNHVGIYLDLYYIGVPEDRAASTDLC</sequence>
<dbReference type="OrthoDB" id="10575492at2759"/>
<protein>
    <submittedName>
        <fullName evidence="2">Uncharacterized protein</fullName>
    </submittedName>
</protein>
<name>A0A9P7B548_RHOMI</name>
<dbReference type="AlphaFoldDB" id="A0A9P7B548"/>
<feature type="region of interest" description="Disordered" evidence="1">
    <location>
        <begin position="1"/>
        <end position="31"/>
    </location>
</feature>
<gene>
    <name evidence="2" type="ORF">C6P46_005350</name>
</gene>
<evidence type="ECO:0000313" key="3">
    <source>
        <dbReference type="Proteomes" id="UP000777482"/>
    </source>
</evidence>
<evidence type="ECO:0000313" key="2">
    <source>
        <dbReference type="EMBL" id="KAG0659054.1"/>
    </source>
</evidence>
<reference evidence="2 3" key="1">
    <citation type="submission" date="2020-11" db="EMBL/GenBank/DDBJ databases">
        <title>Kefir isolates.</title>
        <authorList>
            <person name="Marcisauskas S."/>
            <person name="Kim Y."/>
            <person name="Blasche S."/>
        </authorList>
    </citation>
    <scope>NUCLEOTIDE SEQUENCE [LARGE SCALE GENOMIC DNA]</scope>
    <source>
        <strain evidence="2 3">KR</strain>
    </source>
</reference>
<dbReference type="Proteomes" id="UP000777482">
    <property type="component" value="Unassembled WGS sequence"/>
</dbReference>
<evidence type="ECO:0000256" key="1">
    <source>
        <dbReference type="SAM" id="MobiDB-lite"/>
    </source>
</evidence>
<accession>A0A9P7B548</accession>
<comment type="caution">
    <text evidence="2">The sequence shown here is derived from an EMBL/GenBank/DDBJ whole genome shotgun (WGS) entry which is preliminary data.</text>
</comment>
<dbReference type="EMBL" id="PUHQ01000058">
    <property type="protein sequence ID" value="KAG0659054.1"/>
    <property type="molecule type" value="Genomic_DNA"/>
</dbReference>
<keyword evidence="3" id="KW-1185">Reference proteome</keyword>
<feature type="compositionally biased region" description="Polar residues" evidence="1">
    <location>
        <begin position="1"/>
        <end position="22"/>
    </location>
</feature>
<organism evidence="2 3">
    <name type="scientific">Rhodotorula mucilaginosa</name>
    <name type="common">Yeast</name>
    <name type="synonym">Rhodotorula rubra</name>
    <dbReference type="NCBI Taxonomy" id="5537"/>
    <lineage>
        <taxon>Eukaryota</taxon>
        <taxon>Fungi</taxon>
        <taxon>Dikarya</taxon>
        <taxon>Basidiomycota</taxon>
        <taxon>Pucciniomycotina</taxon>
        <taxon>Microbotryomycetes</taxon>
        <taxon>Sporidiobolales</taxon>
        <taxon>Sporidiobolaceae</taxon>
        <taxon>Rhodotorula</taxon>
    </lineage>
</organism>